<reference evidence="1" key="1">
    <citation type="submission" date="2021-02" db="EMBL/GenBank/DDBJ databases">
        <authorList>
            <person name="Nowell W R."/>
        </authorList>
    </citation>
    <scope>NUCLEOTIDE SEQUENCE</scope>
</reference>
<dbReference type="Proteomes" id="UP000663860">
    <property type="component" value="Unassembled WGS sequence"/>
</dbReference>
<dbReference type="EMBL" id="CAJOBB010000463">
    <property type="protein sequence ID" value="CAF3685137.1"/>
    <property type="molecule type" value="Genomic_DNA"/>
</dbReference>
<name>A0A815DYL9_9BILA</name>
<comment type="caution">
    <text evidence="1">The sequence shown here is derived from an EMBL/GenBank/DDBJ whole genome shotgun (WGS) entry which is preliminary data.</text>
</comment>
<evidence type="ECO:0000313" key="2">
    <source>
        <dbReference type="EMBL" id="CAF3685137.1"/>
    </source>
</evidence>
<sequence length="96" mass="10258">MHPLLNISCLALQLHDPSPGGTVFVVGGSVAVVDGGAVVVNPRQQHALLPVIHPFPSDHWFDKQNAPPPHSLQFPLQNGPVPITCADVYPILTQDD</sequence>
<evidence type="ECO:0000313" key="1">
    <source>
        <dbReference type="EMBL" id="CAF1303130.1"/>
    </source>
</evidence>
<protein>
    <submittedName>
        <fullName evidence="1">Uncharacterized protein</fullName>
    </submittedName>
</protein>
<dbReference type="AlphaFoldDB" id="A0A815DYL9"/>
<accession>A0A815DYL9</accession>
<evidence type="ECO:0000313" key="3">
    <source>
        <dbReference type="Proteomes" id="UP000663860"/>
    </source>
</evidence>
<proteinExistence type="predicted"/>
<dbReference type="EMBL" id="CAJNOE010000661">
    <property type="protein sequence ID" value="CAF1303130.1"/>
    <property type="molecule type" value="Genomic_DNA"/>
</dbReference>
<organism evidence="1 3">
    <name type="scientific">Adineta steineri</name>
    <dbReference type="NCBI Taxonomy" id="433720"/>
    <lineage>
        <taxon>Eukaryota</taxon>
        <taxon>Metazoa</taxon>
        <taxon>Spiralia</taxon>
        <taxon>Gnathifera</taxon>
        <taxon>Rotifera</taxon>
        <taxon>Eurotatoria</taxon>
        <taxon>Bdelloidea</taxon>
        <taxon>Adinetida</taxon>
        <taxon>Adinetidae</taxon>
        <taxon>Adineta</taxon>
    </lineage>
</organism>
<gene>
    <name evidence="1" type="ORF">IZO911_LOCUS34174</name>
    <name evidence="2" type="ORF">KXQ929_LOCUS9948</name>
</gene>
<dbReference type="Proteomes" id="UP000663868">
    <property type="component" value="Unassembled WGS sequence"/>
</dbReference>